<dbReference type="RefSeq" id="WP_164361431.1">
    <property type="nucleotide sequence ID" value="NZ_CP066776.1"/>
</dbReference>
<dbReference type="Proteomes" id="UP000475117">
    <property type="component" value="Chromosome"/>
</dbReference>
<dbReference type="EMBL" id="CP066776">
    <property type="protein sequence ID" value="QQL46281.1"/>
    <property type="molecule type" value="Genomic_DNA"/>
</dbReference>
<reference evidence="1 2" key="1">
    <citation type="submission" date="2020-12" db="EMBL/GenBank/DDBJ databases">
        <title>Sulforoseuscoccus oceanibium gen. nov., sp. nov., a representative of the phylum Verrucomicrobia with special cytoplasmic membrane, and proposal of Sulforoseuscoccusaceae fam. nov.</title>
        <authorList>
            <person name="Xi F."/>
        </authorList>
    </citation>
    <scope>NUCLEOTIDE SEQUENCE [LARGE SCALE GENOMIC DNA]</scope>
    <source>
        <strain evidence="1 2">T37</strain>
    </source>
</reference>
<protein>
    <submittedName>
        <fullName evidence="1">Uncharacterized protein</fullName>
    </submittedName>
</protein>
<evidence type="ECO:0000313" key="2">
    <source>
        <dbReference type="Proteomes" id="UP000475117"/>
    </source>
</evidence>
<gene>
    <name evidence="1" type="ORF">G3M56_006825</name>
</gene>
<dbReference type="KEGG" id="soa:G3M56_006825"/>
<organism evidence="1 2">
    <name type="scientific">Sulfuriroseicoccus oceanibius</name>
    <dbReference type="NCBI Taxonomy" id="2707525"/>
    <lineage>
        <taxon>Bacteria</taxon>
        <taxon>Pseudomonadati</taxon>
        <taxon>Verrucomicrobiota</taxon>
        <taxon>Verrucomicrobiia</taxon>
        <taxon>Verrucomicrobiales</taxon>
        <taxon>Verrucomicrobiaceae</taxon>
        <taxon>Sulfuriroseicoccus</taxon>
    </lineage>
</organism>
<evidence type="ECO:0000313" key="1">
    <source>
        <dbReference type="EMBL" id="QQL46281.1"/>
    </source>
</evidence>
<dbReference type="AlphaFoldDB" id="A0A6B3L1N9"/>
<sequence length="224" mass="24727">MSSSTTNVPILFPRPLGLSLCALALVGAALLLWPLRPVDEAATEATTETITPPPLATSAALASWMEATLTPPTADTSAQLEAAWDDWRGKFSTLPKFHELPAALKLRSFSAAITEDQRYIIAAGCDWDAETLNEKLRPVRDLLAQKRPHRVDAYRSENGVLIEQHGPPEASHWLLRHNGWLVMTNHEPWIKPLTFAVQEPVPSSELNLDPAFPALHQLILPQDQ</sequence>
<keyword evidence="2" id="KW-1185">Reference proteome</keyword>
<name>A0A6B3L1N9_9BACT</name>
<proteinExistence type="predicted"/>
<accession>A0A6B3L1N9</accession>